<gene>
    <name evidence="1" type="ORF">ACFSM5_20365</name>
</gene>
<dbReference type="RefSeq" id="WP_379878440.1">
    <property type="nucleotide sequence ID" value="NZ_JBHUIP010000016.1"/>
</dbReference>
<organism evidence="1 2">
    <name type="scientific">Lacibacterium aquatile</name>
    <dbReference type="NCBI Taxonomy" id="1168082"/>
    <lineage>
        <taxon>Bacteria</taxon>
        <taxon>Pseudomonadati</taxon>
        <taxon>Pseudomonadota</taxon>
        <taxon>Alphaproteobacteria</taxon>
        <taxon>Rhodospirillales</taxon>
        <taxon>Rhodospirillaceae</taxon>
    </lineage>
</organism>
<dbReference type="Pfam" id="PF06821">
    <property type="entry name" value="Ser_hydrolase"/>
    <property type="match status" value="1"/>
</dbReference>
<dbReference type="EMBL" id="JBHUIP010000016">
    <property type="protein sequence ID" value="MFD2265269.1"/>
    <property type="molecule type" value="Genomic_DNA"/>
</dbReference>
<protein>
    <submittedName>
        <fullName evidence="1">RBBP9/YdeN family alpha/beta hydrolase</fullName>
    </submittedName>
</protein>
<proteinExistence type="predicted"/>
<reference evidence="2" key="1">
    <citation type="journal article" date="2019" name="Int. J. Syst. Evol. Microbiol.">
        <title>The Global Catalogue of Microorganisms (GCM) 10K type strain sequencing project: providing services to taxonomists for standard genome sequencing and annotation.</title>
        <authorList>
            <consortium name="The Broad Institute Genomics Platform"/>
            <consortium name="The Broad Institute Genome Sequencing Center for Infectious Disease"/>
            <person name="Wu L."/>
            <person name="Ma J."/>
        </authorList>
    </citation>
    <scope>NUCLEOTIDE SEQUENCE [LARGE SCALE GENOMIC DNA]</scope>
    <source>
        <strain evidence="2">CGMCC 1.19062</strain>
    </source>
</reference>
<dbReference type="GO" id="GO:0016787">
    <property type="term" value="F:hydrolase activity"/>
    <property type="evidence" value="ECO:0007669"/>
    <property type="project" value="UniProtKB-KW"/>
</dbReference>
<evidence type="ECO:0000313" key="2">
    <source>
        <dbReference type="Proteomes" id="UP001597295"/>
    </source>
</evidence>
<dbReference type="Gene3D" id="3.40.50.1820">
    <property type="entry name" value="alpha/beta hydrolase"/>
    <property type="match status" value="1"/>
</dbReference>
<evidence type="ECO:0000313" key="1">
    <source>
        <dbReference type="EMBL" id="MFD2265269.1"/>
    </source>
</evidence>
<dbReference type="InterPro" id="IPR010662">
    <property type="entry name" value="RBBP9/YdeN"/>
</dbReference>
<keyword evidence="1" id="KW-0378">Hydrolase</keyword>
<dbReference type="SUPFAM" id="SSF53474">
    <property type="entry name" value="alpha/beta-Hydrolases"/>
    <property type="match status" value="1"/>
</dbReference>
<dbReference type="Proteomes" id="UP001597295">
    <property type="component" value="Unassembled WGS sequence"/>
</dbReference>
<comment type="caution">
    <text evidence="1">The sequence shown here is derived from an EMBL/GenBank/DDBJ whole genome shotgun (WGS) entry which is preliminary data.</text>
</comment>
<dbReference type="InterPro" id="IPR029058">
    <property type="entry name" value="AB_hydrolase_fold"/>
</dbReference>
<accession>A0ABW5DXT9</accession>
<sequence>MTILLLPGINNSGPDHWQSLWEEVESDMKRFQPADWDRPRLEDWLATLERTVADTPGPCLLVAHSLACLLVAHWAERTQRKVKGALLVAVPDPSGPAFPVEARTFGPLPTGRLPWPSLIVASSNDPYGSLPHARHCAETWGAGLVEIGPYGHINGAHGLGRWEEGRRLLTAFATGIGA</sequence>
<keyword evidence="2" id="KW-1185">Reference proteome</keyword>
<name>A0ABW5DXT9_9PROT</name>